<feature type="domain" description="ABC transporter" evidence="5">
    <location>
        <begin position="6"/>
        <end position="250"/>
    </location>
</feature>
<dbReference type="InterPro" id="IPR003593">
    <property type="entry name" value="AAA+_ATPase"/>
</dbReference>
<dbReference type="GO" id="GO:0016887">
    <property type="term" value="F:ATP hydrolysis activity"/>
    <property type="evidence" value="ECO:0007669"/>
    <property type="project" value="InterPro"/>
</dbReference>
<dbReference type="InterPro" id="IPR027417">
    <property type="entry name" value="P-loop_NTPase"/>
</dbReference>
<dbReference type="InterPro" id="IPR017871">
    <property type="entry name" value="ABC_transporter-like_CS"/>
</dbReference>
<dbReference type="InterPro" id="IPR050319">
    <property type="entry name" value="ABC_transp_ATP-bind"/>
</dbReference>
<evidence type="ECO:0000313" key="6">
    <source>
        <dbReference type="EMBL" id="KAB8192174.1"/>
    </source>
</evidence>
<dbReference type="SMART" id="SM00382">
    <property type="entry name" value="AAA"/>
    <property type="match status" value="2"/>
</dbReference>
<gene>
    <name evidence="6" type="ORF">FH608_026095</name>
</gene>
<dbReference type="Gene3D" id="3.40.50.300">
    <property type="entry name" value="P-loop containing nucleotide triphosphate hydrolases"/>
    <property type="match status" value="2"/>
</dbReference>
<keyword evidence="2" id="KW-0813">Transport</keyword>
<dbReference type="SUPFAM" id="SSF52540">
    <property type="entry name" value="P-loop containing nucleoside triphosphate hydrolases"/>
    <property type="match status" value="2"/>
</dbReference>
<dbReference type="AlphaFoldDB" id="A0A5C4W7Z1"/>
<comment type="caution">
    <text evidence="6">The sequence shown here is derived from an EMBL/GenBank/DDBJ whole genome shotgun (WGS) entry which is preliminary data.</text>
</comment>
<evidence type="ECO:0000256" key="1">
    <source>
        <dbReference type="ARBA" id="ARBA00005417"/>
    </source>
</evidence>
<evidence type="ECO:0000313" key="7">
    <source>
        <dbReference type="Proteomes" id="UP000312512"/>
    </source>
</evidence>
<dbReference type="Proteomes" id="UP000312512">
    <property type="component" value="Unassembled WGS sequence"/>
</dbReference>
<dbReference type="CDD" id="cd03257">
    <property type="entry name" value="ABC_NikE_OppD_transporters"/>
    <property type="match status" value="2"/>
</dbReference>
<dbReference type="GO" id="GO:0005524">
    <property type="term" value="F:ATP binding"/>
    <property type="evidence" value="ECO:0007669"/>
    <property type="project" value="UniProtKB-KW"/>
</dbReference>
<dbReference type="PANTHER" id="PTHR43776:SF7">
    <property type="entry name" value="D,D-DIPEPTIDE TRANSPORT ATP-BINDING PROTEIN DDPF-RELATED"/>
    <property type="match status" value="1"/>
</dbReference>
<dbReference type="InterPro" id="IPR003439">
    <property type="entry name" value="ABC_transporter-like_ATP-bd"/>
</dbReference>
<dbReference type="NCBIfam" id="TIGR01727">
    <property type="entry name" value="oligo_HPY"/>
    <property type="match status" value="1"/>
</dbReference>
<dbReference type="InterPro" id="IPR013563">
    <property type="entry name" value="Oligopep_ABC_C"/>
</dbReference>
<dbReference type="PROSITE" id="PS50893">
    <property type="entry name" value="ABC_TRANSPORTER_2"/>
    <property type="match status" value="2"/>
</dbReference>
<dbReference type="RefSeq" id="WP_139633245.1">
    <property type="nucleotide sequence ID" value="NZ_VDLX02000010.1"/>
</dbReference>
<keyword evidence="7" id="KW-1185">Reference proteome</keyword>
<organism evidence="6 7">
    <name type="scientific">Nonomuraea phyllanthi</name>
    <dbReference type="NCBI Taxonomy" id="2219224"/>
    <lineage>
        <taxon>Bacteria</taxon>
        <taxon>Bacillati</taxon>
        <taxon>Actinomycetota</taxon>
        <taxon>Actinomycetes</taxon>
        <taxon>Streptosporangiales</taxon>
        <taxon>Streptosporangiaceae</taxon>
        <taxon>Nonomuraea</taxon>
    </lineage>
</organism>
<evidence type="ECO:0000256" key="2">
    <source>
        <dbReference type="ARBA" id="ARBA00022448"/>
    </source>
</evidence>
<dbReference type="GO" id="GO:0015833">
    <property type="term" value="P:peptide transport"/>
    <property type="evidence" value="ECO:0007669"/>
    <property type="project" value="InterPro"/>
</dbReference>
<dbReference type="Pfam" id="PF00005">
    <property type="entry name" value="ABC_tran"/>
    <property type="match status" value="2"/>
</dbReference>
<dbReference type="OrthoDB" id="2986442at2"/>
<keyword evidence="3" id="KW-0547">Nucleotide-binding</keyword>
<accession>A0A5C4W7Z1</accession>
<evidence type="ECO:0000259" key="5">
    <source>
        <dbReference type="PROSITE" id="PS50893"/>
    </source>
</evidence>
<reference evidence="6 7" key="1">
    <citation type="submission" date="2019-10" db="EMBL/GenBank/DDBJ databases">
        <title>Nonomuraea sp. nov., isolated from Phyllanthus amarus.</title>
        <authorList>
            <person name="Klykleung N."/>
            <person name="Tanasupawat S."/>
        </authorList>
    </citation>
    <scope>NUCLEOTIDE SEQUENCE [LARGE SCALE GENOMIC DNA]</scope>
    <source>
        <strain evidence="6 7">PA1-10</strain>
    </source>
</reference>
<dbReference type="PROSITE" id="PS00211">
    <property type="entry name" value="ABC_TRANSPORTER_1"/>
    <property type="match status" value="2"/>
</dbReference>
<dbReference type="Pfam" id="PF08352">
    <property type="entry name" value="oligo_HPY"/>
    <property type="match status" value="2"/>
</dbReference>
<dbReference type="PANTHER" id="PTHR43776">
    <property type="entry name" value="TRANSPORT ATP-BINDING PROTEIN"/>
    <property type="match status" value="1"/>
</dbReference>
<evidence type="ECO:0000256" key="4">
    <source>
        <dbReference type="ARBA" id="ARBA00022840"/>
    </source>
</evidence>
<name>A0A5C4W7Z1_9ACTN</name>
<evidence type="ECO:0000256" key="3">
    <source>
        <dbReference type="ARBA" id="ARBA00022741"/>
    </source>
</evidence>
<protein>
    <submittedName>
        <fullName evidence="6">Dipeptide ABC transporter ATP-binding protein</fullName>
    </submittedName>
</protein>
<keyword evidence="4 6" id="KW-0067">ATP-binding</keyword>
<dbReference type="NCBIfam" id="NF008453">
    <property type="entry name" value="PRK11308.1"/>
    <property type="match status" value="2"/>
</dbReference>
<comment type="similarity">
    <text evidence="1">Belongs to the ABC transporter superfamily.</text>
</comment>
<dbReference type="GO" id="GO:0055085">
    <property type="term" value="P:transmembrane transport"/>
    <property type="evidence" value="ECO:0007669"/>
    <property type="project" value="UniProtKB-ARBA"/>
</dbReference>
<sequence length="616" mass="66099">MSTPLLEVRDLTLRSGQGRVIVSGVDLTVGAGETIGIVGESGSGKSMTARALMGLLPRGVEVSGSVTYQGRELLPGRRGRRLHDDFAMVFQDPFTMLNPLMRAGRHISETLRDPRGRRLRGAAARKQERVRLAEVGIHDPSVADRYPFELSGGMRQRVGIAATLSCDPTLLLADEPTTALDVTTQAEILALLKKIQRERDMGMVLITHDLGVAFGMCDRIYVLYAGQLVEVGPSAGIERRPLHPYTQGLLDSEPPADRRLATLTSMPGSVPRASDVLGTCPFADRCAWVADECRRPTPLRRTEEGRSTACVRIGEIGGELARAGRRQGAAVPAPAERRDDLLVEVRDLRKDFTRAGRTVHALRGVTLEVGKGESVGIVGESGSGKTTLGRCLVGLETPTGGTVRIGDVDAGDYARLPGRVVAALRSRVQMAFQDPYSTLSPARSIGAVLKEAIRLNGSAPGQADGSGRGRPGGSGRRLDGEVAELLALVGLPAEYAGRKPAALSGGERQRVALARALARKPDLIVCDEIVSALDVSVQAQILTLLTRLQRELGVAYVFITHDLAVVRQVTDRLYVLRHGQLVESGATEKVLDEPEAAYTRTLISSIPARTEKETQP</sequence>
<feature type="domain" description="ABC transporter" evidence="5">
    <location>
        <begin position="343"/>
        <end position="603"/>
    </location>
</feature>
<dbReference type="EMBL" id="VDLX02000010">
    <property type="protein sequence ID" value="KAB8192174.1"/>
    <property type="molecule type" value="Genomic_DNA"/>
</dbReference>
<proteinExistence type="inferred from homology"/>